<protein>
    <submittedName>
        <fullName evidence="2">Uncharacterized protein</fullName>
    </submittedName>
</protein>
<evidence type="ECO:0000313" key="3">
    <source>
        <dbReference type="Proteomes" id="UP000054564"/>
    </source>
</evidence>
<evidence type="ECO:0000256" key="1">
    <source>
        <dbReference type="SAM" id="SignalP"/>
    </source>
</evidence>
<dbReference type="EMBL" id="AJIL01000044">
    <property type="protein sequence ID" value="KNE99622.1"/>
    <property type="molecule type" value="Genomic_DNA"/>
</dbReference>
<keyword evidence="3" id="KW-1185">Reference proteome</keyword>
<organism evidence="2 3">
    <name type="scientific">Puccinia striiformis f. sp. tritici PST-78</name>
    <dbReference type="NCBI Taxonomy" id="1165861"/>
    <lineage>
        <taxon>Eukaryota</taxon>
        <taxon>Fungi</taxon>
        <taxon>Dikarya</taxon>
        <taxon>Basidiomycota</taxon>
        <taxon>Pucciniomycotina</taxon>
        <taxon>Pucciniomycetes</taxon>
        <taxon>Pucciniales</taxon>
        <taxon>Pucciniaceae</taxon>
        <taxon>Puccinia</taxon>
    </lineage>
</organism>
<dbReference type="AlphaFoldDB" id="A0A0L0VK17"/>
<reference evidence="3" key="1">
    <citation type="submission" date="2014-03" db="EMBL/GenBank/DDBJ databases">
        <title>The Genome Sequence of Puccinia striiformis f. sp. tritici PST-78.</title>
        <authorList>
            <consortium name="The Broad Institute Genome Sequencing Platform"/>
            <person name="Cuomo C."/>
            <person name="Hulbert S."/>
            <person name="Chen X."/>
            <person name="Walker B."/>
            <person name="Young S.K."/>
            <person name="Zeng Q."/>
            <person name="Gargeya S."/>
            <person name="Fitzgerald M."/>
            <person name="Haas B."/>
            <person name="Abouelleil A."/>
            <person name="Alvarado L."/>
            <person name="Arachchi H.M."/>
            <person name="Berlin A.M."/>
            <person name="Chapman S.B."/>
            <person name="Goldberg J."/>
            <person name="Griggs A."/>
            <person name="Gujja S."/>
            <person name="Hansen M."/>
            <person name="Howarth C."/>
            <person name="Imamovic A."/>
            <person name="Larimer J."/>
            <person name="McCowan C."/>
            <person name="Montmayeur A."/>
            <person name="Murphy C."/>
            <person name="Neiman D."/>
            <person name="Pearson M."/>
            <person name="Priest M."/>
            <person name="Roberts A."/>
            <person name="Saif S."/>
            <person name="Shea T."/>
            <person name="Sisk P."/>
            <person name="Sykes S."/>
            <person name="Wortman J."/>
            <person name="Nusbaum C."/>
            <person name="Birren B."/>
        </authorList>
    </citation>
    <scope>NUCLEOTIDE SEQUENCE [LARGE SCALE GENOMIC DNA]</scope>
    <source>
        <strain evidence="3">race PST-78</strain>
    </source>
</reference>
<dbReference type="OrthoDB" id="2496592at2759"/>
<feature type="chain" id="PRO_5005550465" evidence="1">
    <location>
        <begin position="29"/>
        <end position="143"/>
    </location>
</feature>
<name>A0A0L0VK17_9BASI</name>
<gene>
    <name evidence="2" type="ORF">PSTG_07115</name>
</gene>
<keyword evidence="1" id="KW-0732">Signal</keyword>
<comment type="caution">
    <text evidence="2">The sequence shown here is derived from an EMBL/GenBank/DDBJ whole genome shotgun (WGS) entry which is preliminary data.</text>
</comment>
<feature type="signal peptide" evidence="1">
    <location>
        <begin position="1"/>
        <end position="28"/>
    </location>
</feature>
<accession>A0A0L0VK17</accession>
<evidence type="ECO:0000313" key="2">
    <source>
        <dbReference type="EMBL" id="KNE99622.1"/>
    </source>
</evidence>
<dbReference type="Proteomes" id="UP000054564">
    <property type="component" value="Unassembled WGS sequence"/>
</dbReference>
<sequence>MSLFNLRHMLVATVLMVFLGLPSRGVDAILERRQDPAPFDAHCAPGHSDIQARDCEVAVLNLPFTEKRGVLVTGGTYVVSAFKTCRVIVSCATQTQTTSMALLSNNYQGGGFNLLDTKCGPNGLAGRIFFDQDCSIRATSPPV</sequence>
<proteinExistence type="predicted"/>